<dbReference type="SUPFAM" id="SSF57667">
    <property type="entry name" value="beta-beta-alpha zinc fingers"/>
    <property type="match status" value="2"/>
</dbReference>
<keyword evidence="8" id="KW-0539">Nucleus</keyword>
<dbReference type="InterPro" id="IPR036236">
    <property type="entry name" value="Znf_C2H2_sf"/>
</dbReference>
<feature type="domain" description="C2H2-type" evidence="11">
    <location>
        <begin position="211"/>
        <end position="238"/>
    </location>
</feature>
<proteinExistence type="predicted"/>
<dbReference type="GO" id="GO:0010468">
    <property type="term" value="P:regulation of gene expression"/>
    <property type="evidence" value="ECO:0007669"/>
    <property type="project" value="UniProtKB-ARBA"/>
</dbReference>
<organism evidence="14 15">
    <name type="scientific">Trichogramma kaykai</name>
    <dbReference type="NCBI Taxonomy" id="54128"/>
    <lineage>
        <taxon>Eukaryota</taxon>
        <taxon>Metazoa</taxon>
        <taxon>Ecdysozoa</taxon>
        <taxon>Arthropoda</taxon>
        <taxon>Hexapoda</taxon>
        <taxon>Insecta</taxon>
        <taxon>Pterygota</taxon>
        <taxon>Neoptera</taxon>
        <taxon>Endopterygota</taxon>
        <taxon>Hymenoptera</taxon>
        <taxon>Apocrita</taxon>
        <taxon>Proctotrupomorpha</taxon>
        <taxon>Chalcidoidea</taxon>
        <taxon>Trichogrammatidae</taxon>
        <taxon>Trichogramma</taxon>
    </lineage>
</organism>
<keyword evidence="15" id="KW-1185">Reference proteome</keyword>
<feature type="compositionally biased region" description="Low complexity" evidence="10">
    <location>
        <begin position="265"/>
        <end position="328"/>
    </location>
</feature>
<comment type="caution">
    <text evidence="14">The sequence shown here is derived from an EMBL/GenBank/DDBJ whole genome shotgun (WGS) entry which is preliminary data.</text>
</comment>
<evidence type="ECO:0000256" key="1">
    <source>
        <dbReference type="ARBA" id="ARBA00004123"/>
    </source>
</evidence>
<evidence type="ECO:0008006" key="16">
    <source>
        <dbReference type="Google" id="ProtNLM"/>
    </source>
</evidence>
<feature type="compositionally biased region" description="Low complexity" evidence="10">
    <location>
        <begin position="491"/>
        <end position="524"/>
    </location>
</feature>
<dbReference type="GO" id="GO:0008270">
    <property type="term" value="F:zinc ion binding"/>
    <property type="evidence" value="ECO:0007669"/>
    <property type="project" value="UniProtKB-KW"/>
</dbReference>
<evidence type="ECO:0000259" key="12">
    <source>
        <dbReference type="PROSITE" id="PS51156"/>
    </source>
</evidence>
<evidence type="ECO:0000256" key="3">
    <source>
        <dbReference type="ARBA" id="ARBA00022737"/>
    </source>
</evidence>
<evidence type="ECO:0000256" key="5">
    <source>
        <dbReference type="ARBA" id="ARBA00022833"/>
    </source>
</evidence>
<feature type="region of interest" description="Disordered" evidence="10">
    <location>
        <begin position="261"/>
        <end position="329"/>
    </location>
</feature>
<gene>
    <name evidence="14" type="ORF">TKK_010320</name>
</gene>
<comment type="subcellular location">
    <subcellularLocation>
        <location evidence="1">Nucleus</location>
    </subcellularLocation>
</comment>
<feature type="region of interest" description="Disordered" evidence="10">
    <location>
        <begin position="135"/>
        <end position="185"/>
    </location>
</feature>
<evidence type="ECO:0000313" key="15">
    <source>
        <dbReference type="Proteomes" id="UP001627154"/>
    </source>
</evidence>
<feature type="compositionally biased region" description="Polar residues" evidence="10">
    <location>
        <begin position="148"/>
        <end position="162"/>
    </location>
</feature>
<feature type="compositionally biased region" description="Polar residues" evidence="10">
    <location>
        <begin position="984"/>
        <end position="1003"/>
    </location>
</feature>
<feature type="domain" description="C2H2-type" evidence="11">
    <location>
        <begin position="239"/>
        <end position="268"/>
    </location>
</feature>
<feature type="domain" description="ELM2" evidence="12">
    <location>
        <begin position="1243"/>
        <end position="1336"/>
    </location>
</feature>
<dbReference type="GO" id="GO:0005634">
    <property type="term" value="C:nucleus"/>
    <property type="evidence" value="ECO:0007669"/>
    <property type="project" value="UniProtKB-SubCell"/>
</dbReference>
<keyword evidence="2" id="KW-0479">Metal-binding</keyword>
<keyword evidence="6" id="KW-0805">Transcription regulation</keyword>
<accession>A0ABD2WRD2</accession>
<feature type="compositionally biased region" description="Low complexity" evidence="10">
    <location>
        <begin position="958"/>
        <end position="983"/>
    </location>
</feature>
<dbReference type="SMART" id="SM00717">
    <property type="entry name" value="SANT"/>
    <property type="match status" value="1"/>
</dbReference>
<feature type="compositionally biased region" description="Low complexity" evidence="10">
    <location>
        <begin position="375"/>
        <end position="394"/>
    </location>
</feature>
<dbReference type="PROSITE" id="PS51293">
    <property type="entry name" value="SANT"/>
    <property type="match status" value="1"/>
</dbReference>
<evidence type="ECO:0000313" key="14">
    <source>
        <dbReference type="EMBL" id="KAL3395485.1"/>
    </source>
</evidence>
<dbReference type="InterPro" id="IPR051066">
    <property type="entry name" value="Trans_reg/Corepressor"/>
</dbReference>
<feature type="domain" description="C2H2-type" evidence="11">
    <location>
        <begin position="183"/>
        <end position="210"/>
    </location>
</feature>
<feature type="region of interest" description="Disordered" evidence="10">
    <location>
        <begin position="1202"/>
        <end position="1225"/>
    </location>
</feature>
<dbReference type="Pfam" id="PF00096">
    <property type="entry name" value="zf-C2H2"/>
    <property type="match status" value="3"/>
</dbReference>
<dbReference type="Gene3D" id="1.10.10.60">
    <property type="entry name" value="Homeodomain-like"/>
    <property type="match status" value="1"/>
</dbReference>
<dbReference type="Pfam" id="PF01448">
    <property type="entry name" value="ELM2"/>
    <property type="match status" value="1"/>
</dbReference>
<evidence type="ECO:0000256" key="9">
    <source>
        <dbReference type="PROSITE-ProRule" id="PRU00042"/>
    </source>
</evidence>
<dbReference type="InterPro" id="IPR017884">
    <property type="entry name" value="SANT_dom"/>
</dbReference>
<feature type="region of interest" description="Disordered" evidence="10">
    <location>
        <begin position="343"/>
        <end position="362"/>
    </location>
</feature>
<feature type="region of interest" description="Disordered" evidence="10">
    <location>
        <begin position="491"/>
        <end position="534"/>
    </location>
</feature>
<dbReference type="PROSITE" id="PS00028">
    <property type="entry name" value="ZINC_FINGER_C2H2_1"/>
    <property type="match status" value="5"/>
</dbReference>
<feature type="region of interest" description="Disordered" evidence="10">
    <location>
        <begin position="375"/>
        <end position="410"/>
    </location>
</feature>
<dbReference type="PROSITE" id="PS50157">
    <property type="entry name" value="ZINC_FINGER_C2H2_2"/>
    <property type="match status" value="5"/>
</dbReference>
<dbReference type="InterPro" id="IPR013087">
    <property type="entry name" value="Znf_C2H2_type"/>
</dbReference>
<dbReference type="InterPro" id="IPR001005">
    <property type="entry name" value="SANT/Myb"/>
</dbReference>
<evidence type="ECO:0000259" key="11">
    <source>
        <dbReference type="PROSITE" id="PS50157"/>
    </source>
</evidence>
<dbReference type="SUPFAM" id="SSF81995">
    <property type="entry name" value="beta-sandwich domain of Sec23/24"/>
    <property type="match status" value="1"/>
</dbReference>
<evidence type="ECO:0000256" key="10">
    <source>
        <dbReference type="SAM" id="MobiDB-lite"/>
    </source>
</evidence>
<dbReference type="SUPFAM" id="SSF46689">
    <property type="entry name" value="Homeodomain-like"/>
    <property type="match status" value="1"/>
</dbReference>
<evidence type="ECO:0000256" key="7">
    <source>
        <dbReference type="ARBA" id="ARBA00023163"/>
    </source>
</evidence>
<dbReference type="EMBL" id="JBJJXI010000080">
    <property type="protein sequence ID" value="KAL3395485.1"/>
    <property type="molecule type" value="Genomic_DNA"/>
</dbReference>
<dbReference type="PROSITE" id="PS51156">
    <property type="entry name" value="ELM2"/>
    <property type="match status" value="1"/>
</dbReference>
<dbReference type="SMART" id="SM00355">
    <property type="entry name" value="ZnF_C2H2"/>
    <property type="match status" value="5"/>
</dbReference>
<dbReference type="Pfam" id="PF13912">
    <property type="entry name" value="zf-C2H2_6"/>
    <property type="match status" value="2"/>
</dbReference>
<keyword evidence="4 9" id="KW-0863">Zinc-finger</keyword>
<dbReference type="SMART" id="SM01189">
    <property type="entry name" value="ELM2"/>
    <property type="match status" value="1"/>
</dbReference>
<feature type="domain" description="C2H2-type" evidence="11">
    <location>
        <begin position="1552"/>
        <end position="1574"/>
    </location>
</feature>
<evidence type="ECO:0000256" key="8">
    <source>
        <dbReference type="ARBA" id="ARBA00023242"/>
    </source>
</evidence>
<dbReference type="Proteomes" id="UP001627154">
    <property type="component" value="Unassembled WGS sequence"/>
</dbReference>
<feature type="region of interest" description="Disordered" evidence="10">
    <location>
        <begin position="1567"/>
        <end position="1637"/>
    </location>
</feature>
<sequence>MQGPVGEVGGVRLPLQSLHGYGSVFMYSASTSPGGGANVAANTGNTLLTGNGSTVTNSNGEVTLRLREPDDLSDDVLARLEDTATLSISLQGDAVLRLGAATTGNGNLDLFDSESGPDLTLSPQTFTSTAEAFINDNSNSLGVPGDNDTGSGEDTKVSTGDTSKLGIKKPRPKASSPNRQGPQQCQVCGKVFNNASALTKHKLTHSDERKYVCSMCGKAFKRQDHLNGHMLTHRNKKPYECKAEGCGKSYCDARSLRRHTENHHAPNNNNNTAQNNNGSSNNASTPSTTTTDSTCPSSPTTGPNTPNTPGSNPSTPSTPGASAAVTTSNGHGHTALKQLLASEPTGTQLKGTSGSGGGSEGSLTKQQLELIQQIMQQQTQKQQQQTPGQQQSQPIVNGLNNNGQQQKSTNVKSIVKSTTNISGPIITTVSGSVAAALNRSSPKPKVWNHAQQQQAQQQAQQQQQQQQQQVQLQQQAQQQQQQQQQVQLQQHQQLQQSANSPGRVSGSPSPGSSSSPGAVVSASGKSPTEPKPVECNLCHRKFKNIPALNGHMRLHGGYFKKDADNKKNEKKEVVGPPLQTASVSVRALIEEKIIQKRSSATDPSAAAAAVVQVQQQHPRFNSVTFTGGQTTTTTASLTTSSDLSQHLVGKMSFAVPAPPPLADNKTRRLSDGDHFRQPNVTIAGHSGVVGAGNNNAAATKQAQEAQTQAQAQALADMILKGTTKVAVKRATSDPGQRVQLTYQTTTNAVQQQTNVQQQPQQQQQSAITEGFTMGYPEDGGYFSPSLQDEVFQQFQSSGLLPDQATSEALQDLEERFSSNHTVNPDLQALVNSPLPDSLAEFSTYGANYNDGAHTMPCSSSPSLPSPLNHHDSPSFTYPTPPASQEGLLSGSLPLLSPQDEAEAVHSPLSAAFYSTSMSSAAAIEEALSEVLPDEADVADGADLYGTGCPNPHSPLPSPLSGTPAPSPLSSLPASSVSSPGPASFTTSFPISPHHTTLQNQMMPNSEDPLLSSSPKDFGVGRRKFEFQSYKLITNQNLVDFGLSNGSVAGIVVDNHGEFKLIQTTGLQKANVYVQASTLNPALTFQKMTTPKLEQNNTGLNTAVVNTQINLQNNVYQQQNQVHQQLINPAKFLIQTNSTVPKPHLKHKATEPIIIDRIKEESSHEDVFLNPSNVPFGSSRHKKRARLDCPSYPSRLRRACDRQWDSSYTPPPMLDPSRPGPGLYARLQPRETDAAPDANDGPPPRINIGADYQATITPLLETRPDEKLVCVEPEPDHLLWDPGINGALTETEVEMYLQFACCAAVPGGGRNKEYALHLLHMCRGNIREAMLKLMRPTPALAPNHPLRNCEYHESDRWTSREMDAFYQSLLKYNKDFPTIARSVGTKTMRQCVQFYYLWKRFCPEEYRRVRLRHSKSRAKNEMCNDSKDTKELREAMASVADFDFSEGKSILQRTLMQTTNEKENSTTLTTSDGELRLFAYECQDSFSGNVKAAMTATNGSSGHRMAEAVALPCTASYPTIDHHTNLQTYTRTEQQLPTPTNTTTSTTTALLHYPCKICGKVFNKVKSRSAHMKSHRPIPTPDSMAQESRKQQQLYQQQQQQLQQQQQQQQLQQKNHLQHQQQQMMHNSHHLQTTQSHQSMSCIPTQSHMTIHAQDYHQQHQHHISMNGHMQQHQHQQHHRPLAMMGVGGCNSNQIWHNPPRLHPP</sequence>
<feature type="domain" description="SANT" evidence="13">
    <location>
        <begin position="1351"/>
        <end position="1402"/>
    </location>
</feature>
<feature type="compositionally biased region" description="Polar residues" evidence="10">
    <location>
        <begin position="175"/>
        <end position="185"/>
    </location>
</feature>
<keyword evidence="3" id="KW-0677">Repeat</keyword>
<dbReference type="InterPro" id="IPR000949">
    <property type="entry name" value="ELM2_dom"/>
</dbReference>
<dbReference type="Gene3D" id="3.30.160.60">
    <property type="entry name" value="Classic Zinc Finger"/>
    <property type="match status" value="4"/>
</dbReference>
<evidence type="ECO:0000256" key="4">
    <source>
        <dbReference type="ARBA" id="ARBA00022771"/>
    </source>
</evidence>
<evidence type="ECO:0000259" key="13">
    <source>
        <dbReference type="PROSITE" id="PS51293"/>
    </source>
</evidence>
<feature type="compositionally biased region" description="Polar residues" evidence="10">
    <location>
        <begin position="398"/>
        <end position="410"/>
    </location>
</feature>
<reference evidence="14 15" key="1">
    <citation type="journal article" date="2024" name="bioRxiv">
        <title>A reference genome for Trichogramma kaykai: A tiny desert-dwelling parasitoid wasp with competing sex-ratio distorters.</title>
        <authorList>
            <person name="Culotta J."/>
            <person name="Lindsey A.R."/>
        </authorList>
    </citation>
    <scope>NUCLEOTIDE SEQUENCE [LARGE SCALE GENOMIC DNA]</scope>
    <source>
        <strain evidence="14 15">KSX58</strain>
    </source>
</reference>
<evidence type="ECO:0000256" key="6">
    <source>
        <dbReference type="ARBA" id="ARBA00023015"/>
    </source>
</evidence>
<dbReference type="FunFam" id="3.30.160.60:FF:000656">
    <property type="entry name" value="Zinc finger protein 541"/>
    <property type="match status" value="1"/>
</dbReference>
<keyword evidence="7" id="KW-0804">Transcription</keyword>
<evidence type="ECO:0000256" key="2">
    <source>
        <dbReference type="ARBA" id="ARBA00022723"/>
    </source>
</evidence>
<keyword evidence="5" id="KW-0862">Zinc</keyword>
<dbReference type="PANTHER" id="PTHR16089">
    <property type="entry name" value="REST COREPRESSOR COREST PROTEIN-RELATED"/>
    <property type="match status" value="1"/>
</dbReference>
<dbReference type="FunFam" id="3.30.160.60:FF:000744">
    <property type="entry name" value="zinc finger E-box-binding homeobox 1"/>
    <property type="match status" value="1"/>
</dbReference>
<feature type="compositionally biased region" description="Low complexity" evidence="10">
    <location>
        <begin position="1590"/>
        <end position="1631"/>
    </location>
</feature>
<feature type="domain" description="C2H2-type" evidence="11">
    <location>
        <begin position="533"/>
        <end position="560"/>
    </location>
</feature>
<name>A0ABD2WRD2_9HYME</name>
<protein>
    <recommendedName>
        <fullName evidence="16">Transcriptional-regulating factor 1</fullName>
    </recommendedName>
</protein>
<dbReference type="PANTHER" id="PTHR16089:SF40">
    <property type="entry name" value="SUPPRESSOR OF ACTIVATED EGL-4 PROTEIN 1"/>
    <property type="match status" value="1"/>
</dbReference>
<feature type="region of interest" description="Disordered" evidence="10">
    <location>
        <begin position="944"/>
        <end position="1009"/>
    </location>
</feature>
<dbReference type="InterPro" id="IPR009057">
    <property type="entry name" value="Homeodomain-like_sf"/>
</dbReference>